<dbReference type="InterPro" id="IPR035959">
    <property type="entry name" value="RutC-like_sf"/>
</dbReference>
<comment type="caution">
    <text evidence="2">The sequence shown here is derived from an EMBL/GenBank/DDBJ whole genome shotgun (WGS) entry which is preliminary data.</text>
</comment>
<protein>
    <submittedName>
        <fullName evidence="2">Endoribonuclease L-PSP</fullName>
    </submittedName>
</protein>
<dbReference type="EMBL" id="SLXT01000006">
    <property type="protein sequence ID" value="TCP65191.1"/>
    <property type="molecule type" value="Genomic_DNA"/>
</dbReference>
<dbReference type="InterPro" id="IPR006175">
    <property type="entry name" value="YjgF/YER057c/UK114"/>
</dbReference>
<dbReference type="InterPro" id="IPR006056">
    <property type="entry name" value="RidA"/>
</dbReference>
<dbReference type="PROSITE" id="PS01094">
    <property type="entry name" value="UPF0076"/>
    <property type="match status" value="1"/>
</dbReference>
<dbReference type="PANTHER" id="PTHR11803:SF39">
    <property type="entry name" value="2-IMINOBUTANOATE_2-IMINOPROPANOATE DEAMINASE"/>
    <property type="match status" value="1"/>
</dbReference>
<evidence type="ECO:0000313" key="3">
    <source>
        <dbReference type="Proteomes" id="UP000294813"/>
    </source>
</evidence>
<evidence type="ECO:0000256" key="1">
    <source>
        <dbReference type="ARBA" id="ARBA00010552"/>
    </source>
</evidence>
<dbReference type="InterPro" id="IPR019897">
    <property type="entry name" value="RidA_CS"/>
</dbReference>
<dbReference type="GO" id="GO:0005829">
    <property type="term" value="C:cytosol"/>
    <property type="evidence" value="ECO:0007669"/>
    <property type="project" value="TreeGrafter"/>
</dbReference>
<accession>A0A4R2RYU9</accession>
<organism evidence="2 3">
    <name type="scientific">Heliophilum fasciatum</name>
    <dbReference type="NCBI Taxonomy" id="35700"/>
    <lineage>
        <taxon>Bacteria</taxon>
        <taxon>Bacillati</taxon>
        <taxon>Bacillota</taxon>
        <taxon>Clostridia</taxon>
        <taxon>Eubacteriales</taxon>
        <taxon>Heliobacteriaceae</taxon>
        <taxon>Heliophilum</taxon>
    </lineage>
</organism>
<dbReference type="NCBIfam" id="TIGR00004">
    <property type="entry name" value="Rid family detoxifying hydrolase"/>
    <property type="match status" value="1"/>
</dbReference>
<gene>
    <name evidence="2" type="ORF">EDD73_10675</name>
</gene>
<proteinExistence type="inferred from homology"/>
<dbReference type="Gene3D" id="3.30.1330.40">
    <property type="entry name" value="RutC-like"/>
    <property type="match status" value="1"/>
</dbReference>
<dbReference type="FunFam" id="3.30.1330.40:FF:000001">
    <property type="entry name" value="L-PSP family endoribonuclease"/>
    <property type="match status" value="1"/>
</dbReference>
<keyword evidence="3" id="KW-1185">Reference proteome</keyword>
<dbReference type="OrthoDB" id="9803101at2"/>
<dbReference type="CDD" id="cd00448">
    <property type="entry name" value="YjgF_YER057c_UK114_family"/>
    <property type="match status" value="1"/>
</dbReference>
<comment type="similarity">
    <text evidence="1">Belongs to the RutC family.</text>
</comment>
<dbReference type="RefSeq" id="WP_131918607.1">
    <property type="nucleotide sequence ID" value="NZ_JAOQNU010000006.1"/>
</dbReference>
<reference evidence="2 3" key="1">
    <citation type="submission" date="2019-03" db="EMBL/GenBank/DDBJ databases">
        <title>Genomic Encyclopedia of Type Strains, Phase IV (KMG-IV): sequencing the most valuable type-strain genomes for metagenomic binning, comparative biology and taxonomic classification.</title>
        <authorList>
            <person name="Goeker M."/>
        </authorList>
    </citation>
    <scope>NUCLEOTIDE SEQUENCE [LARGE SCALE GENOMIC DNA]</scope>
    <source>
        <strain evidence="2 3">DSM 11170</strain>
    </source>
</reference>
<name>A0A4R2RYU9_9FIRM</name>
<evidence type="ECO:0000313" key="2">
    <source>
        <dbReference type="EMBL" id="TCP65191.1"/>
    </source>
</evidence>
<dbReference type="SUPFAM" id="SSF55298">
    <property type="entry name" value="YjgF-like"/>
    <property type="match status" value="1"/>
</dbReference>
<sequence length="125" mass="13449">MKQAISTAGAPAAIGPYSQAMVVGNLVMTSGQIPLTPAGELVGEGIEAQTRQCLENVQAILQEAGLTMNHVVKTTVFLQDMNDFAAMNGVYGQFFQEPFPVRSCVQVARLPRDVRVEIEAMALRP</sequence>
<dbReference type="Proteomes" id="UP000294813">
    <property type="component" value="Unassembled WGS sequence"/>
</dbReference>
<dbReference type="PANTHER" id="PTHR11803">
    <property type="entry name" value="2-IMINOBUTANOATE/2-IMINOPROPANOATE DEAMINASE RIDA"/>
    <property type="match status" value="1"/>
</dbReference>
<dbReference type="Pfam" id="PF01042">
    <property type="entry name" value="Ribonuc_L-PSP"/>
    <property type="match status" value="1"/>
</dbReference>
<dbReference type="GO" id="GO:0019239">
    <property type="term" value="F:deaminase activity"/>
    <property type="evidence" value="ECO:0007669"/>
    <property type="project" value="TreeGrafter"/>
</dbReference>
<dbReference type="AlphaFoldDB" id="A0A4R2RYU9"/>